<dbReference type="AlphaFoldDB" id="A0A3D9KSK0"/>
<dbReference type="Pfam" id="PF00672">
    <property type="entry name" value="HAMP"/>
    <property type="match status" value="1"/>
</dbReference>
<feature type="domain" description="Histidine kinase" evidence="15">
    <location>
        <begin position="457"/>
        <end position="557"/>
    </location>
</feature>
<comment type="catalytic activity">
    <reaction evidence="1">
        <text>ATP + protein L-histidine = ADP + protein N-phospho-L-histidine.</text>
        <dbReference type="EC" id="2.7.13.3"/>
    </reaction>
</comment>
<dbReference type="OrthoDB" id="9776552at2"/>
<gene>
    <name evidence="17" type="ORF">DFP98_101110</name>
</gene>
<dbReference type="EC" id="2.7.13.3" evidence="3"/>
<organism evidence="17 18">
    <name type="scientific">Cohnella phaseoli</name>
    <dbReference type="NCBI Taxonomy" id="456490"/>
    <lineage>
        <taxon>Bacteria</taxon>
        <taxon>Bacillati</taxon>
        <taxon>Bacillota</taxon>
        <taxon>Bacilli</taxon>
        <taxon>Bacillales</taxon>
        <taxon>Paenibacillaceae</taxon>
        <taxon>Cohnella</taxon>
    </lineage>
</organism>
<evidence type="ECO:0000256" key="9">
    <source>
        <dbReference type="ARBA" id="ARBA00022777"/>
    </source>
</evidence>
<keyword evidence="4" id="KW-1003">Cell membrane</keyword>
<evidence type="ECO:0000313" key="18">
    <source>
        <dbReference type="Proteomes" id="UP000256977"/>
    </source>
</evidence>
<feature type="transmembrane region" description="Helical" evidence="14">
    <location>
        <begin position="269"/>
        <end position="291"/>
    </location>
</feature>
<evidence type="ECO:0000256" key="1">
    <source>
        <dbReference type="ARBA" id="ARBA00000085"/>
    </source>
</evidence>
<dbReference type="InterPro" id="IPR004358">
    <property type="entry name" value="Sig_transdc_His_kin-like_C"/>
</dbReference>
<dbReference type="InterPro" id="IPR005467">
    <property type="entry name" value="His_kinase_dom"/>
</dbReference>
<dbReference type="Pfam" id="PF02518">
    <property type="entry name" value="HATPase_c"/>
    <property type="match status" value="1"/>
</dbReference>
<keyword evidence="6" id="KW-0808">Transferase</keyword>
<feature type="domain" description="HAMP" evidence="16">
    <location>
        <begin position="295"/>
        <end position="347"/>
    </location>
</feature>
<keyword evidence="5" id="KW-0597">Phosphoprotein</keyword>
<dbReference type="InterPro" id="IPR036890">
    <property type="entry name" value="HATPase_C_sf"/>
</dbReference>
<sequence length="562" mass="62884">MRRKLSFYNKLLIFFVLVGVIPLLIIGSMTYGFSKRFFLEQYRQQLHDKVAGAAERFDALAEEYDGIMNTIGELPEVRQALLGGNAELKKNVEQRMHLLLAGKKNKAAIYLINADGSARYSTRELPSIYNPVKYRGWGIFRTAHEAEGEIRAYPHAYESLQGDKVVLSLVQTVHSASGELLGYLIVDFPRSLIADIVSAYDAPFAMDFVVLDGHAYTVIHTKQPEREGTLERDPAEIGSGDLLQVVASKKLGLSVYGYSPGAIVEQSMGFIQTLFAVAAAVSFVICLWCAYKLSKYVSKPIFELAHSMKRISMGDLAVRIESRRVDEFGIVASGFNAMATQIKDLIASAKDEQRRLRIAEIKALQAQLNPHFIYNTLDLIKWNAKMNQTKEIGGIVVQLARLLRGMIHVDDEETTLGAEMELIEHYLYIQRIRFADRLSMEIRIDEEALDATIPRLLLHPLVENAIVHGFENKVGNVDLSIVCRRSGDELEVEIKDNGIGMSEETLAAIRGGTHQGGIGINNVHNRIRLYYGEAYGLDIDSESGVGTRISLRIPYRRKEETA</sequence>
<evidence type="ECO:0000256" key="14">
    <source>
        <dbReference type="SAM" id="Phobius"/>
    </source>
</evidence>
<dbReference type="EMBL" id="QRDZ01000001">
    <property type="protein sequence ID" value="RED89139.1"/>
    <property type="molecule type" value="Genomic_DNA"/>
</dbReference>
<reference evidence="17 18" key="1">
    <citation type="submission" date="2018-07" db="EMBL/GenBank/DDBJ databases">
        <title>Genomic Encyclopedia of Type Strains, Phase III (KMG-III): the genomes of soil and plant-associated and newly described type strains.</title>
        <authorList>
            <person name="Whitman W."/>
        </authorList>
    </citation>
    <scope>NUCLEOTIDE SEQUENCE [LARGE SCALE GENOMIC DNA]</scope>
    <source>
        <strain evidence="17 18">CECT 7287</strain>
    </source>
</reference>
<dbReference type="GO" id="GO:0000155">
    <property type="term" value="F:phosphorelay sensor kinase activity"/>
    <property type="evidence" value="ECO:0007669"/>
    <property type="project" value="InterPro"/>
</dbReference>
<evidence type="ECO:0000256" key="12">
    <source>
        <dbReference type="ARBA" id="ARBA00023012"/>
    </source>
</evidence>
<dbReference type="Gene3D" id="3.30.565.10">
    <property type="entry name" value="Histidine kinase-like ATPase, C-terminal domain"/>
    <property type="match status" value="1"/>
</dbReference>
<evidence type="ECO:0000259" key="15">
    <source>
        <dbReference type="PROSITE" id="PS50109"/>
    </source>
</evidence>
<dbReference type="InterPro" id="IPR050640">
    <property type="entry name" value="Bact_2-comp_sensor_kinase"/>
</dbReference>
<dbReference type="Pfam" id="PF06580">
    <property type="entry name" value="His_kinase"/>
    <property type="match status" value="1"/>
</dbReference>
<dbReference type="GO" id="GO:0005886">
    <property type="term" value="C:plasma membrane"/>
    <property type="evidence" value="ECO:0007669"/>
    <property type="project" value="UniProtKB-SubCell"/>
</dbReference>
<evidence type="ECO:0000256" key="6">
    <source>
        <dbReference type="ARBA" id="ARBA00022679"/>
    </source>
</evidence>
<evidence type="ECO:0000256" key="4">
    <source>
        <dbReference type="ARBA" id="ARBA00022475"/>
    </source>
</evidence>
<evidence type="ECO:0000313" key="17">
    <source>
        <dbReference type="EMBL" id="RED89139.1"/>
    </source>
</evidence>
<comment type="subcellular location">
    <subcellularLocation>
        <location evidence="2">Cell membrane</location>
        <topology evidence="2">Multi-pass membrane protein</topology>
    </subcellularLocation>
</comment>
<dbReference type="InterPro" id="IPR003660">
    <property type="entry name" value="HAMP_dom"/>
</dbReference>
<dbReference type="Proteomes" id="UP000256977">
    <property type="component" value="Unassembled WGS sequence"/>
</dbReference>
<evidence type="ECO:0000256" key="5">
    <source>
        <dbReference type="ARBA" id="ARBA00022553"/>
    </source>
</evidence>
<dbReference type="PANTHER" id="PTHR34220">
    <property type="entry name" value="SENSOR HISTIDINE KINASE YPDA"/>
    <property type="match status" value="1"/>
</dbReference>
<keyword evidence="11 14" id="KW-1133">Transmembrane helix</keyword>
<dbReference type="CDD" id="cd06225">
    <property type="entry name" value="HAMP"/>
    <property type="match status" value="1"/>
</dbReference>
<evidence type="ECO:0000256" key="3">
    <source>
        <dbReference type="ARBA" id="ARBA00012438"/>
    </source>
</evidence>
<evidence type="ECO:0000256" key="10">
    <source>
        <dbReference type="ARBA" id="ARBA00022840"/>
    </source>
</evidence>
<comment type="caution">
    <text evidence="17">The sequence shown here is derived from an EMBL/GenBank/DDBJ whole genome shotgun (WGS) entry which is preliminary data.</text>
</comment>
<dbReference type="SUPFAM" id="SSF158472">
    <property type="entry name" value="HAMP domain-like"/>
    <property type="match status" value="1"/>
</dbReference>
<evidence type="ECO:0000256" key="13">
    <source>
        <dbReference type="ARBA" id="ARBA00023136"/>
    </source>
</evidence>
<feature type="transmembrane region" description="Helical" evidence="14">
    <location>
        <begin position="12"/>
        <end position="33"/>
    </location>
</feature>
<keyword evidence="10" id="KW-0067">ATP-binding</keyword>
<keyword evidence="8" id="KW-0547">Nucleotide-binding</keyword>
<dbReference type="PRINTS" id="PR00344">
    <property type="entry name" value="BCTRLSENSOR"/>
</dbReference>
<dbReference type="CDD" id="cd18773">
    <property type="entry name" value="PDC1_HK_sensor"/>
    <property type="match status" value="1"/>
</dbReference>
<keyword evidence="12" id="KW-0902">Two-component regulatory system</keyword>
<keyword evidence="18" id="KW-1185">Reference proteome</keyword>
<dbReference type="PROSITE" id="PS50885">
    <property type="entry name" value="HAMP"/>
    <property type="match status" value="1"/>
</dbReference>
<dbReference type="InterPro" id="IPR003594">
    <property type="entry name" value="HATPase_dom"/>
</dbReference>
<keyword evidence="13 14" id="KW-0472">Membrane</keyword>
<evidence type="ECO:0000256" key="11">
    <source>
        <dbReference type="ARBA" id="ARBA00022989"/>
    </source>
</evidence>
<accession>A0A3D9KSK0</accession>
<evidence type="ECO:0000259" key="16">
    <source>
        <dbReference type="PROSITE" id="PS50885"/>
    </source>
</evidence>
<dbReference type="PROSITE" id="PS50109">
    <property type="entry name" value="HIS_KIN"/>
    <property type="match status" value="1"/>
</dbReference>
<dbReference type="GO" id="GO:0005524">
    <property type="term" value="F:ATP binding"/>
    <property type="evidence" value="ECO:0007669"/>
    <property type="project" value="UniProtKB-KW"/>
</dbReference>
<evidence type="ECO:0000256" key="7">
    <source>
        <dbReference type="ARBA" id="ARBA00022692"/>
    </source>
</evidence>
<keyword evidence="9 17" id="KW-0418">Kinase</keyword>
<name>A0A3D9KSK0_9BACL</name>
<dbReference type="Pfam" id="PF02743">
    <property type="entry name" value="dCache_1"/>
    <property type="match status" value="1"/>
</dbReference>
<evidence type="ECO:0000256" key="2">
    <source>
        <dbReference type="ARBA" id="ARBA00004651"/>
    </source>
</evidence>
<dbReference type="SMART" id="SM00304">
    <property type="entry name" value="HAMP"/>
    <property type="match status" value="1"/>
</dbReference>
<keyword evidence="7 14" id="KW-0812">Transmembrane</keyword>
<dbReference type="InterPro" id="IPR033479">
    <property type="entry name" value="dCache_1"/>
</dbReference>
<dbReference type="SUPFAM" id="SSF55874">
    <property type="entry name" value="ATPase domain of HSP90 chaperone/DNA topoisomerase II/histidine kinase"/>
    <property type="match status" value="1"/>
</dbReference>
<protein>
    <recommendedName>
        <fullName evidence="3">histidine kinase</fullName>
        <ecNumber evidence="3">2.7.13.3</ecNumber>
    </recommendedName>
</protein>
<proteinExistence type="predicted"/>
<dbReference type="RefSeq" id="WP_116058602.1">
    <property type="nucleotide sequence ID" value="NZ_QRDZ01000001.1"/>
</dbReference>
<dbReference type="PANTHER" id="PTHR34220:SF7">
    <property type="entry name" value="SENSOR HISTIDINE KINASE YPDA"/>
    <property type="match status" value="1"/>
</dbReference>
<dbReference type="SMART" id="SM00387">
    <property type="entry name" value="HATPase_c"/>
    <property type="match status" value="1"/>
</dbReference>
<dbReference type="Gene3D" id="6.10.340.10">
    <property type="match status" value="1"/>
</dbReference>
<dbReference type="InterPro" id="IPR010559">
    <property type="entry name" value="Sig_transdc_His_kin_internal"/>
</dbReference>
<evidence type="ECO:0000256" key="8">
    <source>
        <dbReference type="ARBA" id="ARBA00022741"/>
    </source>
</evidence>